<evidence type="ECO:0000313" key="8">
    <source>
        <dbReference type="Proteomes" id="UP000663864"/>
    </source>
</evidence>
<evidence type="ECO:0000313" key="5">
    <source>
        <dbReference type="EMBL" id="CAF1047311.1"/>
    </source>
</evidence>
<dbReference type="EMBL" id="CAJNOH010000461">
    <property type="protein sequence ID" value="CAF1047311.1"/>
    <property type="molecule type" value="Genomic_DNA"/>
</dbReference>
<evidence type="ECO:0000313" key="9">
    <source>
        <dbReference type="Proteomes" id="UP000663870"/>
    </source>
</evidence>
<keyword evidence="1" id="KW-0472">Membrane</keyword>
<feature type="transmembrane region" description="Helical" evidence="1">
    <location>
        <begin position="34"/>
        <end position="54"/>
    </location>
</feature>
<keyword evidence="9" id="KW-1185">Reference proteome</keyword>
<dbReference type="Proteomes" id="UP000663864">
    <property type="component" value="Unassembled WGS sequence"/>
</dbReference>
<keyword evidence="1" id="KW-0812">Transmembrane</keyword>
<protein>
    <submittedName>
        <fullName evidence="3">Uncharacterized protein</fullName>
    </submittedName>
</protein>
<evidence type="ECO:0000256" key="1">
    <source>
        <dbReference type="SAM" id="Phobius"/>
    </source>
</evidence>
<dbReference type="EMBL" id="CAJNOU010000521">
    <property type="protein sequence ID" value="CAF1021617.1"/>
    <property type="molecule type" value="Genomic_DNA"/>
</dbReference>
<evidence type="ECO:0000313" key="6">
    <source>
        <dbReference type="EMBL" id="CAF1206168.1"/>
    </source>
</evidence>
<evidence type="ECO:0000313" key="4">
    <source>
        <dbReference type="EMBL" id="CAF1021617.1"/>
    </source>
</evidence>
<name>A0A814ETX9_9BILA</name>
<dbReference type="EMBL" id="CAJNOL010000810">
    <property type="protein sequence ID" value="CAF1206168.1"/>
    <property type="molecule type" value="Genomic_DNA"/>
</dbReference>
<dbReference type="EMBL" id="CAJNOO010000392">
    <property type="protein sequence ID" value="CAF0929867.1"/>
    <property type="molecule type" value="Genomic_DNA"/>
</dbReference>
<gene>
    <name evidence="6" type="ORF">JXQ802_LOCUS24694</name>
    <name evidence="7" type="ORF">JXQ802_LOCUS24797</name>
    <name evidence="5" type="ORF">PYM288_LOCUS16961</name>
    <name evidence="2" type="ORF">RFH988_LOCUS10477</name>
    <name evidence="4" type="ORF">SEV965_LOCUS11830</name>
    <name evidence="3" type="ORF">ZHD862_LOCUS11046</name>
</gene>
<sequence>MFHPRNVIDDDSDYDDETVNSNISDKIRSIIKYICNYIWSITFIFIIFIMYVSIRGPFNIINNFNAGKHFEMEIL</sequence>
<dbReference type="EMBL" id="CAJNOL010000816">
    <property type="protein sequence ID" value="CAF1208239.1"/>
    <property type="molecule type" value="Genomic_DNA"/>
</dbReference>
<dbReference type="Proteomes" id="UP000663889">
    <property type="component" value="Unassembled WGS sequence"/>
</dbReference>
<evidence type="ECO:0000313" key="3">
    <source>
        <dbReference type="EMBL" id="CAF0971920.1"/>
    </source>
</evidence>
<keyword evidence="1" id="KW-1133">Transmembrane helix</keyword>
<reference evidence="3" key="1">
    <citation type="submission" date="2021-02" db="EMBL/GenBank/DDBJ databases">
        <authorList>
            <person name="Nowell W R."/>
        </authorList>
    </citation>
    <scope>NUCLEOTIDE SEQUENCE</scope>
</reference>
<comment type="caution">
    <text evidence="3">The sequence shown here is derived from an EMBL/GenBank/DDBJ whole genome shotgun (WGS) entry which is preliminary data.</text>
</comment>
<proteinExistence type="predicted"/>
<dbReference type="EMBL" id="CAJNOT010000408">
    <property type="protein sequence ID" value="CAF0971920.1"/>
    <property type="molecule type" value="Genomic_DNA"/>
</dbReference>
<dbReference type="Proteomes" id="UP000663870">
    <property type="component" value="Unassembled WGS sequence"/>
</dbReference>
<evidence type="ECO:0000313" key="7">
    <source>
        <dbReference type="EMBL" id="CAF1208239.1"/>
    </source>
</evidence>
<organism evidence="3 8">
    <name type="scientific">Rotaria sordida</name>
    <dbReference type="NCBI Taxonomy" id="392033"/>
    <lineage>
        <taxon>Eukaryota</taxon>
        <taxon>Metazoa</taxon>
        <taxon>Spiralia</taxon>
        <taxon>Gnathifera</taxon>
        <taxon>Rotifera</taxon>
        <taxon>Eurotatoria</taxon>
        <taxon>Bdelloidea</taxon>
        <taxon>Philodinida</taxon>
        <taxon>Philodinidae</taxon>
        <taxon>Rotaria</taxon>
    </lineage>
</organism>
<dbReference type="Proteomes" id="UP000663882">
    <property type="component" value="Unassembled WGS sequence"/>
</dbReference>
<accession>A0A814ETX9</accession>
<dbReference type="AlphaFoldDB" id="A0A814ETX9"/>
<evidence type="ECO:0000313" key="2">
    <source>
        <dbReference type="EMBL" id="CAF0929867.1"/>
    </source>
</evidence>
<dbReference type="Proteomes" id="UP000663854">
    <property type="component" value="Unassembled WGS sequence"/>
</dbReference>